<keyword evidence="1" id="KW-1133">Transmembrane helix</keyword>
<keyword evidence="1" id="KW-0812">Transmembrane</keyword>
<feature type="transmembrane region" description="Helical" evidence="1">
    <location>
        <begin position="36"/>
        <end position="56"/>
    </location>
</feature>
<name>A0ABS2FH78_9CLOT</name>
<accession>A0ABS2FH78</accession>
<evidence type="ECO:0000313" key="3">
    <source>
        <dbReference type="Proteomes" id="UP000767334"/>
    </source>
</evidence>
<comment type="caution">
    <text evidence="2">The sequence shown here is derived from an EMBL/GenBank/DDBJ whole genome shotgun (WGS) entry which is preliminary data.</text>
</comment>
<keyword evidence="3" id="KW-1185">Reference proteome</keyword>
<dbReference type="RefSeq" id="WP_133016750.1">
    <property type="nucleotide sequence ID" value="NZ_JACJLL010000064.1"/>
</dbReference>
<gene>
    <name evidence="2" type="primary">spoIIIAC</name>
    <name evidence="2" type="ORF">H6A19_10775</name>
</gene>
<dbReference type="NCBIfam" id="TIGR02848">
    <property type="entry name" value="spore_III_AC"/>
    <property type="match status" value="1"/>
</dbReference>
<proteinExistence type="predicted"/>
<evidence type="ECO:0000313" key="2">
    <source>
        <dbReference type="EMBL" id="MBM6819814.1"/>
    </source>
</evidence>
<keyword evidence="1" id="KW-0472">Membrane</keyword>
<dbReference type="InterPro" id="IPR025664">
    <property type="entry name" value="Spore_III_AC/AD"/>
</dbReference>
<dbReference type="Proteomes" id="UP000767334">
    <property type="component" value="Unassembled WGS sequence"/>
</dbReference>
<dbReference type="EMBL" id="JACJLL010000064">
    <property type="protein sequence ID" value="MBM6819814.1"/>
    <property type="molecule type" value="Genomic_DNA"/>
</dbReference>
<dbReference type="Pfam" id="PF06686">
    <property type="entry name" value="SpoIIIAC"/>
    <property type="match status" value="1"/>
</dbReference>
<sequence length="65" mass="7112">MFDVSLLFKIGAMGVLLMVIEKVLEGNGKKEFAVLANLAGMVIILITIIGMISNLFDTVKTMFTF</sequence>
<reference evidence="2 3" key="1">
    <citation type="journal article" date="2021" name="Sci. Rep.">
        <title>The distribution of antibiotic resistance genes in chicken gut microbiota commensals.</title>
        <authorList>
            <person name="Juricova H."/>
            <person name="Matiasovicova J."/>
            <person name="Kubasova T."/>
            <person name="Cejkova D."/>
            <person name="Rychlik I."/>
        </authorList>
    </citation>
    <scope>NUCLEOTIDE SEQUENCE [LARGE SCALE GENOMIC DNA]</scope>
    <source>
        <strain evidence="2 3">An435</strain>
    </source>
</reference>
<protein>
    <submittedName>
        <fullName evidence="2">Stage III sporulation protein AC</fullName>
    </submittedName>
</protein>
<dbReference type="InterPro" id="IPR009570">
    <property type="entry name" value="Spore_III_AC"/>
</dbReference>
<evidence type="ECO:0000256" key="1">
    <source>
        <dbReference type="SAM" id="Phobius"/>
    </source>
</evidence>
<organism evidence="2 3">
    <name type="scientific">Clostridium saudiense</name>
    <dbReference type="NCBI Taxonomy" id="1414720"/>
    <lineage>
        <taxon>Bacteria</taxon>
        <taxon>Bacillati</taxon>
        <taxon>Bacillota</taxon>
        <taxon>Clostridia</taxon>
        <taxon>Eubacteriales</taxon>
        <taxon>Clostridiaceae</taxon>
        <taxon>Clostridium</taxon>
    </lineage>
</organism>
<feature type="transmembrane region" description="Helical" evidence="1">
    <location>
        <begin position="6"/>
        <end position="24"/>
    </location>
</feature>